<sequence>MFMLNNGGATAVAFPDVCVTPVPTPAGPVPTPLPYPNLASTAMTNPETLSETVLVVALPSLNQGSEIPMTEGDEMGVEGGVMSGEFAQVARFPVGSTCVMVDGLPAVRLGSPTTHNGMLPNAQGVVATPSQTVVIIRR</sequence>
<dbReference type="AlphaFoldDB" id="A0A5E4YD70"/>
<organism evidence="1 2">
    <name type="scientific">Pandoraea iniqua</name>
    <dbReference type="NCBI Taxonomy" id="2508288"/>
    <lineage>
        <taxon>Bacteria</taxon>
        <taxon>Pseudomonadati</taxon>
        <taxon>Pseudomonadota</taxon>
        <taxon>Betaproteobacteria</taxon>
        <taxon>Burkholderiales</taxon>
        <taxon>Burkholderiaceae</taxon>
        <taxon>Pandoraea</taxon>
    </lineage>
</organism>
<accession>A0A5E4YD70</accession>
<dbReference type="Pfam" id="PF13665">
    <property type="entry name" value="Tox-PAAR-like"/>
    <property type="match status" value="1"/>
</dbReference>
<proteinExistence type="predicted"/>
<keyword evidence="2" id="KW-1185">Reference proteome</keyword>
<name>A0A5E4YD70_9BURK</name>
<dbReference type="EMBL" id="CABPSI010000005">
    <property type="protein sequence ID" value="VVE46781.1"/>
    <property type="molecule type" value="Genomic_DNA"/>
</dbReference>
<evidence type="ECO:0000313" key="2">
    <source>
        <dbReference type="Proteomes" id="UP000333828"/>
    </source>
</evidence>
<reference evidence="1 2" key="1">
    <citation type="submission" date="2019-08" db="EMBL/GenBank/DDBJ databases">
        <authorList>
            <person name="Peeters C."/>
        </authorList>
    </citation>
    <scope>NUCLEOTIDE SEQUENCE [LARGE SCALE GENOMIC DNA]</scope>
    <source>
        <strain evidence="1 2">LMG 31115</strain>
    </source>
</reference>
<evidence type="ECO:0000313" key="1">
    <source>
        <dbReference type="EMBL" id="VVE46781.1"/>
    </source>
</evidence>
<dbReference type="CDD" id="cd14740">
    <property type="entry name" value="PAAR_4"/>
    <property type="match status" value="1"/>
</dbReference>
<gene>
    <name evidence="1" type="ORF">PIN31115_04431</name>
</gene>
<dbReference type="Proteomes" id="UP000333828">
    <property type="component" value="Unassembled WGS sequence"/>
</dbReference>
<protein>
    <submittedName>
        <fullName evidence="1">Type VI secretion protein</fullName>
    </submittedName>
</protein>